<reference evidence="2 3" key="1">
    <citation type="submission" date="2019-02" db="EMBL/GenBank/DDBJ databases">
        <title>Deep-cultivation of Planctomycetes and their phenomic and genomic characterization uncovers novel biology.</title>
        <authorList>
            <person name="Wiegand S."/>
            <person name="Jogler M."/>
            <person name="Boedeker C."/>
            <person name="Pinto D."/>
            <person name="Vollmers J."/>
            <person name="Rivas-Marin E."/>
            <person name="Kohn T."/>
            <person name="Peeters S.H."/>
            <person name="Heuer A."/>
            <person name="Rast P."/>
            <person name="Oberbeckmann S."/>
            <person name="Bunk B."/>
            <person name="Jeske O."/>
            <person name="Meyerdierks A."/>
            <person name="Storesund J.E."/>
            <person name="Kallscheuer N."/>
            <person name="Luecker S."/>
            <person name="Lage O.M."/>
            <person name="Pohl T."/>
            <person name="Merkel B.J."/>
            <person name="Hornburger P."/>
            <person name="Mueller R.-W."/>
            <person name="Bruemmer F."/>
            <person name="Labrenz M."/>
            <person name="Spormann A.M."/>
            <person name="Op den Camp H."/>
            <person name="Overmann J."/>
            <person name="Amann R."/>
            <person name="Jetten M.S.M."/>
            <person name="Mascher T."/>
            <person name="Medema M.H."/>
            <person name="Devos D.P."/>
            <person name="Kaster A.-K."/>
            <person name="Ovreas L."/>
            <person name="Rohde M."/>
            <person name="Galperin M.Y."/>
            <person name="Jogler C."/>
        </authorList>
    </citation>
    <scope>NUCLEOTIDE SEQUENCE [LARGE SCALE GENOMIC DNA]</scope>
    <source>
        <strain evidence="2 3">ElP</strain>
    </source>
</reference>
<evidence type="ECO:0000313" key="3">
    <source>
        <dbReference type="Proteomes" id="UP000317835"/>
    </source>
</evidence>
<organism evidence="2 3">
    <name type="scientific">Tautonia plasticadhaerens</name>
    <dbReference type="NCBI Taxonomy" id="2527974"/>
    <lineage>
        <taxon>Bacteria</taxon>
        <taxon>Pseudomonadati</taxon>
        <taxon>Planctomycetota</taxon>
        <taxon>Planctomycetia</taxon>
        <taxon>Isosphaerales</taxon>
        <taxon>Isosphaeraceae</taxon>
        <taxon>Tautonia</taxon>
    </lineage>
</organism>
<dbReference type="KEGG" id="tpla:ElP_41920"/>
<dbReference type="InterPro" id="IPR037401">
    <property type="entry name" value="SnoaL-like"/>
</dbReference>
<evidence type="ECO:0000259" key="1">
    <source>
        <dbReference type="Pfam" id="PF13474"/>
    </source>
</evidence>
<name>A0A518H603_9BACT</name>
<sequence length="125" mass="14000">MTFRETLDAHLNAIRRRDAEALMATLPAPGASIVLITAEGSLVRSVEEFEGMHRGWFSSTTWTLGAEPVELFESADLGVAVLRLDYRDEPPEGPLVRQSSYLTLVFARRDGRWAMVQDQNTPIRP</sequence>
<proteinExistence type="predicted"/>
<dbReference type="OrthoDB" id="129755at2"/>
<accession>A0A518H603</accession>
<dbReference type="Gene3D" id="3.10.450.50">
    <property type="match status" value="1"/>
</dbReference>
<dbReference type="RefSeq" id="WP_145272416.1">
    <property type="nucleotide sequence ID" value="NZ_CP036426.1"/>
</dbReference>
<dbReference type="EMBL" id="CP036426">
    <property type="protein sequence ID" value="QDV36273.1"/>
    <property type="molecule type" value="Genomic_DNA"/>
</dbReference>
<protein>
    <recommendedName>
        <fullName evidence="1">SnoaL-like domain-containing protein</fullName>
    </recommendedName>
</protein>
<keyword evidence="3" id="KW-1185">Reference proteome</keyword>
<gene>
    <name evidence="2" type="ORF">ElP_41920</name>
</gene>
<dbReference type="Proteomes" id="UP000317835">
    <property type="component" value="Chromosome"/>
</dbReference>
<dbReference type="InterPro" id="IPR032710">
    <property type="entry name" value="NTF2-like_dom_sf"/>
</dbReference>
<evidence type="ECO:0000313" key="2">
    <source>
        <dbReference type="EMBL" id="QDV36273.1"/>
    </source>
</evidence>
<dbReference type="AlphaFoldDB" id="A0A518H603"/>
<feature type="domain" description="SnoaL-like" evidence="1">
    <location>
        <begin position="5"/>
        <end position="118"/>
    </location>
</feature>
<dbReference type="Pfam" id="PF13474">
    <property type="entry name" value="SnoaL_3"/>
    <property type="match status" value="1"/>
</dbReference>
<dbReference type="SUPFAM" id="SSF54427">
    <property type="entry name" value="NTF2-like"/>
    <property type="match status" value="1"/>
</dbReference>